<feature type="compositionally biased region" description="Basic and acidic residues" evidence="1">
    <location>
        <begin position="80"/>
        <end position="95"/>
    </location>
</feature>
<accession>A0A4Y2VW13</accession>
<dbReference type="Proteomes" id="UP000499080">
    <property type="component" value="Unassembled WGS sequence"/>
</dbReference>
<proteinExistence type="predicted"/>
<evidence type="ECO:0000313" key="2">
    <source>
        <dbReference type="EMBL" id="GBO28089.1"/>
    </source>
</evidence>
<protein>
    <submittedName>
        <fullName evidence="3">Uncharacterized protein</fullName>
    </submittedName>
</protein>
<gene>
    <name evidence="3" type="ORF">AVEN_160366_1</name>
    <name evidence="2" type="ORF">AVEN_79576_1</name>
</gene>
<keyword evidence="4" id="KW-1185">Reference proteome</keyword>
<comment type="caution">
    <text evidence="3">The sequence shown here is derived from an EMBL/GenBank/DDBJ whole genome shotgun (WGS) entry which is preliminary data.</text>
</comment>
<feature type="compositionally biased region" description="Polar residues" evidence="1">
    <location>
        <begin position="67"/>
        <end position="78"/>
    </location>
</feature>
<dbReference type="EMBL" id="BGPR01051101">
    <property type="protein sequence ID" value="GBO28089.1"/>
    <property type="molecule type" value="Genomic_DNA"/>
</dbReference>
<organism evidence="3 4">
    <name type="scientific">Araneus ventricosus</name>
    <name type="common">Orbweaver spider</name>
    <name type="synonym">Epeira ventricosa</name>
    <dbReference type="NCBI Taxonomy" id="182803"/>
    <lineage>
        <taxon>Eukaryota</taxon>
        <taxon>Metazoa</taxon>
        <taxon>Ecdysozoa</taxon>
        <taxon>Arthropoda</taxon>
        <taxon>Chelicerata</taxon>
        <taxon>Arachnida</taxon>
        <taxon>Araneae</taxon>
        <taxon>Araneomorphae</taxon>
        <taxon>Entelegynae</taxon>
        <taxon>Araneoidea</taxon>
        <taxon>Araneidae</taxon>
        <taxon>Araneus</taxon>
    </lineage>
</organism>
<evidence type="ECO:0000313" key="3">
    <source>
        <dbReference type="EMBL" id="GBO28090.1"/>
    </source>
</evidence>
<name>A0A4Y2VW13_ARAVE</name>
<evidence type="ECO:0000313" key="4">
    <source>
        <dbReference type="Proteomes" id="UP000499080"/>
    </source>
</evidence>
<evidence type="ECO:0000256" key="1">
    <source>
        <dbReference type="SAM" id="MobiDB-lite"/>
    </source>
</evidence>
<reference evidence="3 4" key="1">
    <citation type="journal article" date="2019" name="Sci. Rep.">
        <title>Orb-weaving spider Araneus ventricosus genome elucidates the spidroin gene catalogue.</title>
        <authorList>
            <person name="Kono N."/>
            <person name="Nakamura H."/>
            <person name="Ohtoshi R."/>
            <person name="Moran D.A.P."/>
            <person name="Shinohara A."/>
            <person name="Yoshida Y."/>
            <person name="Fujiwara M."/>
            <person name="Mori M."/>
            <person name="Tomita M."/>
            <person name="Arakawa K."/>
        </authorList>
    </citation>
    <scope>NUCLEOTIDE SEQUENCE [LARGE SCALE GENOMIC DNA]</scope>
</reference>
<dbReference type="AlphaFoldDB" id="A0A4Y2VW13"/>
<feature type="region of interest" description="Disordered" evidence="1">
    <location>
        <begin position="63"/>
        <end position="105"/>
    </location>
</feature>
<dbReference type="OrthoDB" id="6415449at2759"/>
<dbReference type="EMBL" id="BGPR01051102">
    <property type="protein sequence ID" value="GBO28090.1"/>
    <property type="molecule type" value="Genomic_DNA"/>
</dbReference>
<sequence length="105" mass="11783">MSRLTSCSVLLTAQYSNQTAHQAHFGTTKCGQDRRLPYPSTTQELIIPSWSFVHIRRVWEDTRLGTKGQSDDSSSGTRQGDGRRGISHRDSDSFSKRPHIGAQLH</sequence>